<dbReference type="PANTHER" id="PTHR11986">
    <property type="entry name" value="AMINOTRANSFERASE CLASS III"/>
    <property type="match status" value="1"/>
</dbReference>
<keyword evidence="4 5" id="KW-0663">Pyridoxal phosphate</keyword>
<dbReference type="PANTHER" id="PTHR11986:SF79">
    <property type="entry name" value="ACETYLORNITHINE AMINOTRANSFERASE, MITOCHONDRIAL"/>
    <property type="match status" value="1"/>
</dbReference>
<evidence type="ECO:0000256" key="3">
    <source>
        <dbReference type="ARBA" id="ARBA00022679"/>
    </source>
</evidence>
<dbReference type="Pfam" id="PF00202">
    <property type="entry name" value="Aminotran_3"/>
    <property type="match status" value="1"/>
</dbReference>
<dbReference type="Proteomes" id="UP001467690">
    <property type="component" value="Unassembled WGS sequence"/>
</dbReference>
<accession>A0ABV1RHF0</accession>
<comment type="cofactor">
    <cofactor evidence="1">
        <name>pyridoxal 5'-phosphate</name>
        <dbReference type="ChEBI" id="CHEBI:597326"/>
    </cofactor>
</comment>
<comment type="similarity">
    <text evidence="5">Belongs to the class-III pyridoxal-phosphate-dependent aminotransferase family.</text>
</comment>
<comment type="caution">
    <text evidence="6">The sequence shown here is derived from an EMBL/GenBank/DDBJ whole genome shotgun (WGS) entry which is preliminary data.</text>
</comment>
<evidence type="ECO:0000256" key="2">
    <source>
        <dbReference type="ARBA" id="ARBA00022576"/>
    </source>
</evidence>
<dbReference type="PIRSF" id="PIRSF000521">
    <property type="entry name" value="Transaminase_4ab_Lys_Orn"/>
    <property type="match status" value="1"/>
</dbReference>
<keyword evidence="7" id="KW-1185">Reference proteome</keyword>
<dbReference type="InterPro" id="IPR015424">
    <property type="entry name" value="PyrdxlP-dep_Trfase"/>
</dbReference>
<sequence>MAGLGFSHTPVSVAKVNTKYRKIRTSIPVPESIPLLTEMYALESHSMHGQLPIVWERAKGAQVSDKWGNTWIDFTSTIFVANAGHGNPRITEALNRVINKPLLHTYTYASQERIEYLRYLIEKTPKQFEKAFLLSAGTEATEAALKLVRLKGQKNNKAKQGVICFDGAFHGRTLGAQLMTGNAAARSWIGYQDPDIHHLPFPFPWDEDVQSDPQNAFTKALERLASEKGLDLERDICGFMLETFQGWGAIFYPKSYVQELVKFAKERNILVVFDEMQAGFGRTGALFGYMHYDVEPDLICCGKGASSGLPLAIVLGSSEVMDLPDIGSMSSTHSANPLCCVAGHANLEALFEDNLIDNARVLGELFHTELNKIRHKYSKYIKYVFGEGLLAALIFQNDIGEPYVSLCDLISEKAMQKGLLVVHTGRESIKLAPPLCIELEALLEGLEVLEEAIKESLEQLDVT</sequence>
<dbReference type="CDD" id="cd00610">
    <property type="entry name" value="OAT_like"/>
    <property type="match status" value="1"/>
</dbReference>
<protein>
    <submittedName>
        <fullName evidence="6">Aspartate aminotransferase family protein</fullName>
    </submittedName>
</protein>
<keyword evidence="3" id="KW-0808">Transferase</keyword>
<evidence type="ECO:0000256" key="5">
    <source>
        <dbReference type="RuleBase" id="RU003560"/>
    </source>
</evidence>
<dbReference type="InterPro" id="IPR005814">
    <property type="entry name" value="Aminotrans_3"/>
</dbReference>
<evidence type="ECO:0000256" key="1">
    <source>
        <dbReference type="ARBA" id="ARBA00001933"/>
    </source>
</evidence>
<dbReference type="EMBL" id="JBELOE010000200">
    <property type="protein sequence ID" value="MER2492176.1"/>
    <property type="molecule type" value="Genomic_DNA"/>
</dbReference>
<evidence type="ECO:0000313" key="7">
    <source>
        <dbReference type="Proteomes" id="UP001467690"/>
    </source>
</evidence>
<evidence type="ECO:0000256" key="4">
    <source>
        <dbReference type="ARBA" id="ARBA00022898"/>
    </source>
</evidence>
<dbReference type="SUPFAM" id="SSF53383">
    <property type="entry name" value="PLP-dependent transferases"/>
    <property type="match status" value="1"/>
</dbReference>
<reference evidence="6 7" key="1">
    <citation type="submission" date="2024-06" db="EMBL/GenBank/DDBJ databases">
        <authorList>
            <person name="Chen R.Y."/>
        </authorList>
    </citation>
    <scope>NUCLEOTIDE SEQUENCE [LARGE SCALE GENOMIC DNA]</scope>
    <source>
        <strain evidence="6 7">D2</strain>
    </source>
</reference>
<organism evidence="6 7">
    <name type="scientific">Catenovulum sediminis</name>
    <dbReference type="NCBI Taxonomy" id="1740262"/>
    <lineage>
        <taxon>Bacteria</taxon>
        <taxon>Pseudomonadati</taxon>
        <taxon>Pseudomonadota</taxon>
        <taxon>Gammaproteobacteria</taxon>
        <taxon>Alteromonadales</taxon>
        <taxon>Alteromonadaceae</taxon>
        <taxon>Catenovulum</taxon>
    </lineage>
</organism>
<gene>
    <name evidence="6" type="ORF">ABS311_09810</name>
</gene>
<proteinExistence type="inferred from homology"/>
<keyword evidence="2 6" id="KW-0032">Aminotransferase</keyword>
<dbReference type="GO" id="GO:0008483">
    <property type="term" value="F:transaminase activity"/>
    <property type="evidence" value="ECO:0007669"/>
    <property type="project" value="UniProtKB-KW"/>
</dbReference>
<dbReference type="InterPro" id="IPR050103">
    <property type="entry name" value="Class-III_PLP-dep_AT"/>
</dbReference>
<name>A0ABV1RHF0_9ALTE</name>
<dbReference type="Gene3D" id="3.90.1150.10">
    <property type="entry name" value="Aspartate Aminotransferase, domain 1"/>
    <property type="match status" value="1"/>
</dbReference>
<dbReference type="InterPro" id="IPR015421">
    <property type="entry name" value="PyrdxlP-dep_Trfase_major"/>
</dbReference>
<dbReference type="Gene3D" id="3.40.640.10">
    <property type="entry name" value="Type I PLP-dependent aspartate aminotransferase-like (Major domain)"/>
    <property type="match status" value="1"/>
</dbReference>
<dbReference type="InterPro" id="IPR015422">
    <property type="entry name" value="PyrdxlP-dep_Trfase_small"/>
</dbReference>
<evidence type="ECO:0000313" key="6">
    <source>
        <dbReference type="EMBL" id="MER2492176.1"/>
    </source>
</evidence>
<dbReference type="RefSeq" id="WP_350401679.1">
    <property type="nucleotide sequence ID" value="NZ_JBELOE010000200.1"/>
</dbReference>